<comment type="caution">
    <text evidence="2">The sequence shown here is derived from an EMBL/GenBank/DDBJ whole genome shotgun (WGS) entry which is preliminary data.</text>
</comment>
<reference evidence="2" key="1">
    <citation type="submission" date="2022-05" db="EMBL/GenBank/DDBJ databases">
        <title>Schlegelella sp. nov., isolated from mangrove soil.</title>
        <authorList>
            <person name="Liu Y."/>
            <person name="Ge X."/>
            <person name="Liu W."/>
        </authorList>
    </citation>
    <scope>NUCLEOTIDE SEQUENCE</scope>
    <source>
        <strain evidence="2">S2-27</strain>
    </source>
</reference>
<dbReference type="Proteomes" id="UP001165541">
    <property type="component" value="Unassembled WGS sequence"/>
</dbReference>
<accession>A0ABT0YW13</accession>
<gene>
    <name evidence="2" type="ORF">M8A51_25760</name>
</gene>
<proteinExistence type="predicted"/>
<keyword evidence="3" id="KW-1185">Reference proteome</keyword>
<sequence length="70" mass="8080">MTDRYAPSSSTGGTMASRRSRQRQTAEEAKWIAWADVSENTQEIDTSDECVDQDDVFDGEQYEDDRRNDR</sequence>
<organism evidence="2 3">
    <name type="scientific">Caldimonas mangrovi</name>
    <dbReference type="NCBI Taxonomy" id="2944811"/>
    <lineage>
        <taxon>Bacteria</taxon>
        <taxon>Pseudomonadati</taxon>
        <taxon>Pseudomonadota</taxon>
        <taxon>Betaproteobacteria</taxon>
        <taxon>Burkholderiales</taxon>
        <taxon>Sphaerotilaceae</taxon>
        <taxon>Caldimonas</taxon>
    </lineage>
</organism>
<dbReference type="EMBL" id="JAMKFE010000027">
    <property type="protein sequence ID" value="MCM5682944.1"/>
    <property type="molecule type" value="Genomic_DNA"/>
</dbReference>
<feature type="region of interest" description="Disordered" evidence="1">
    <location>
        <begin position="1"/>
        <end position="70"/>
    </location>
</feature>
<protein>
    <submittedName>
        <fullName evidence="2">Uncharacterized protein</fullName>
    </submittedName>
</protein>
<evidence type="ECO:0000256" key="1">
    <source>
        <dbReference type="SAM" id="MobiDB-lite"/>
    </source>
</evidence>
<feature type="compositionally biased region" description="Acidic residues" evidence="1">
    <location>
        <begin position="45"/>
        <end position="63"/>
    </location>
</feature>
<evidence type="ECO:0000313" key="3">
    <source>
        <dbReference type="Proteomes" id="UP001165541"/>
    </source>
</evidence>
<evidence type="ECO:0000313" key="2">
    <source>
        <dbReference type="EMBL" id="MCM5682944.1"/>
    </source>
</evidence>
<dbReference type="RefSeq" id="WP_251781487.1">
    <property type="nucleotide sequence ID" value="NZ_JAMKFE010000027.1"/>
</dbReference>
<name>A0ABT0YW13_9BURK</name>